<keyword evidence="4" id="KW-1185">Reference proteome</keyword>
<dbReference type="InterPro" id="IPR045455">
    <property type="entry name" value="NrS-1_pol-like_helicase"/>
</dbReference>
<evidence type="ECO:0000313" key="3">
    <source>
        <dbReference type="EMBL" id="MBC2777128.1"/>
    </source>
</evidence>
<protein>
    <submittedName>
        <fullName evidence="3">Bifunctional DNA primase/polymerase</fullName>
    </submittedName>
</protein>
<sequence>MNSLHKNPENPNPFAVLVDTGFYVFPVEAGGKRPVVKWSEYRDRQPTDDELAEWHRLNFNVGLICGRQSGVLVLDIDSDEAAEFVAKLDLPCTPTAKTARGRHIYFRYPDYEVRNSVGLASHKLDVRGEGGYVVAPPSIHSTGFEYEWEISPLEADLAEVPENLKSVLLSDAANHRQIQLSAETPELATAMEQNRFAWVLECQLRASIDRLKDCKEGERNNTLNLVAFNLARYVAGAKANWEPFVLALCDASSAIGLGEAEARATCISAWNAGSKEPVGWMTLACEWAFLQKRDEFVHIESGKTVRPNAFNRSYNHLLEGEKGSISSILTKNEFVLILHDFGFDPTTSDRIYREGNFLYLNRYVPPGIESVPGDAGPFEDFLQYLVPHDEEREHLLKMIAWTVRNPGQKLGHALLLRSTNQGVGKTTLINIWRQLVGMENTRKANSDEVRGQFQGFLGDNLLVVIEELNLGSGLQMYNRLKDMISDDTVVINEKYVPVREAKNLASFVFLSNLKTPLLIEDTDRRIFFVDSPAVARDSDYYVGFQAWWRENLGVILQYLEHVDLSTFDPRAHPPETRAKAKLRTSSRSPLEQTVITAMQERVFPFSRDVFSLSEVKAYLRYTEGYVSSRKLTDALEELGAVPVAQHRTEGFWRMFDDGTFHWIRDERSRQSLWIHCNPQFWLKVPPVDRAAEFARYDGLLVNLDPLIRSVDQ</sequence>
<reference evidence="3 4" key="1">
    <citation type="submission" date="2020-08" db="EMBL/GenBank/DDBJ databases">
        <title>Draft genome sequence of Parasphingopyxis sp. GrpM-11.</title>
        <authorList>
            <person name="Oh J."/>
            <person name="Roh D.-H."/>
        </authorList>
    </citation>
    <scope>NUCLEOTIDE SEQUENCE [LARGE SCALE GENOMIC DNA]</scope>
    <source>
        <strain evidence="3 4">GrpM-11</strain>
    </source>
</reference>
<dbReference type="InterPro" id="IPR015330">
    <property type="entry name" value="DNA_primase/pol_bifunc_N"/>
</dbReference>
<dbReference type="CDD" id="cd04859">
    <property type="entry name" value="Prim_Pol"/>
    <property type="match status" value="1"/>
</dbReference>
<dbReference type="InterPro" id="IPR051620">
    <property type="entry name" value="ORF904-like_C"/>
</dbReference>
<dbReference type="Pfam" id="PF19263">
    <property type="entry name" value="DUF5906"/>
    <property type="match status" value="1"/>
</dbReference>
<dbReference type="RefSeq" id="WP_185800357.1">
    <property type="nucleotide sequence ID" value="NZ_JACJVJ010000001.1"/>
</dbReference>
<dbReference type="PANTHER" id="PTHR35372:SF2">
    <property type="entry name" value="SF3 HELICASE DOMAIN-CONTAINING PROTEIN"/>
    <property type="match status" value="1"/>
</dbReference>
<name>A0A842HTA7_9SPHN</name>
<dbReference type="Gene3D" id="3.40.50.300">
    <property type="entry name" value="P-loop containing nucleotide triphosphate hydrolases"/>
    <property type="match status" value="1"/>
</dbReference>
<dbReference type="AlphaFoldDB" id="A0A842HTA7"/>
<dbReference type="PANTHER" id="PTHR35372">
    <property type="entry name" value="ATP BINDING PROTEIN-RELATED"/>
    <property type="match status" value="1"/>
</dbReference>
<gene>
    <name evidence="3" type="ORF">H6P80_05780</name>
</gene>
<accession>A0A842HTA7</accession>
<keyword evidence="1" id="KW-0378">Hydrolase</keyword>
<dbReference type="Gene3D" id="3.30.720.160">
    <property type="entry name" value="Bifunctional DNA primase/polymerase, N-terminal"/>
    <property type="match status" value="1"/>
</dbReference>
<proteinExistence type="predicted"/>
<dbReference type="Pfam" id="PF09250">
    <property type="entry name" value="Prim-Pol"/>
    <property type="match status" value="1"/>
</dbReference>
<dbReference type="EMBL" id="JACJVJ010000001">
    <property type="protein sequence ID" value="MBC2777128.1"/>
    <property type="molecule type" value="Genomic_DNA"/>
</dbReference>
<feature type="domain" description="DNA primase/polymerase bifunctional N-terminal" evidence="2">
    <location>
        <begin position="15"/>
        <end position="164"/>
    </location>
</feature>
<dbReference type="Proteomes" id="UP000564378">
    <property type="component" value="Unassembled WGS sequence"/>
</dbReference>
<dbReference type="SUPFAM" id="SSF56747">
    <property type="entry name" value="Prim-pol domain"/>
    <property type="match status" value="1"/>
</dbReference>
<dbReference type="InterPro" id="IPR027417">
    <property type="entry name" value="P-loop_NTPase"/>
</dbReference>
<dbReference type="SMART" id="SM00943">
    <property type="entry name" value="Prim-Pol"/>
    <property type="match status" value="1"/>
</dbReference>
<evidence type="ECO:0000256" key="1">
    <source>
        <dbReference type="ARBA" id="ARBA00022801"/>
    </source>
</evidence>
<evidence type="ECO:0000313" key="4">
    <source>
        <dbReference type="Proteomes" id="UP000564378"/>
    </source>
</evidence>
<dbReference type="GO" id="GO:0016787">
    <property type="term" value="F:hydrolase activity"/>
    <property type="evidence" value="ECO:0007669"/>
    <property type="project" value="UniProtKB-KW"/>
</dbReference>
<comment type="caution">
    <text evidence="3">The sequence shown here is derived from an EMBL/GenBank/DDBJ whole genome shotgun (WGS) entry which is preliminary data.</text>
</comment>
<evidence type="ECO:0000259" key="2">
    <source>
        <dbReference type="SMART" id="SM00943"/>
    </source>
</evidence>
<organism evidence="3 4">
    <name type="scientific">Parasphingopyxis marina</name>
    <dbReference type="NCBI Taxonomy" id="2761622"/>
    <lineage>
        <taxon>Bacteria</taxon>
        <taxon>Pseudomonadati</taxon>
        <taxon>Pseudomonadota</taxon>
        <taxon>Alphaproteobacteria</taxon>
        <taxon>Sphingomonadales</taxon>
        <taxon>Sphingomonadaceae</taxon>
        <taxon>Parasphingopyxis</taxon>
    </lineage>
</organism>